<dbReference type="NCBIfam" id="TIGR00254">
    <property type="entry name" value="GGDEF"/>
    <property type="match status" value="1"/>
</dbReference>
<sequence length="615" mass="69602">MKNSMFDSKTILIVDDVPANLGILTDFLSEANFEVLVAQDGESAIQKLKYAIPDLILLDIMMPGIDGFETYERLKENPLYSQIPVIFISALSETNNLVKGLSLGAVDYIIKPFQKEEVLARIRNHIELRHLSKTLEIKNLHLLEAIEEHAEARAALRQLTLELEARVKERTAELSQTLQNLYESQAQLEHNAFHDSLTGLQNRDWLIKRLQELIATNSSYSVLFIDLDRFKIVNDSLGHLAGDELLKSVATRIQACLKPDQTATRMGGDEFVILVEAETAIEVAQQLLEQFKLAFNFNDYEVFIEASIGITSSSMGYQQPMDILRDVDIAMYKAKKQGGNSYQVFDPQMQAEAIARLELEQDLRKAMPAAGVANDQKEFCLHYQPIVSLNTGKIKAFEALVRWQHPKGMISPDRFIPIAEETGLINPLGWWILHEACSQLKSWQNQLPNLNLIMNVNFSPVQFQQINLFEGIAEILQQTGIAKNSLNIEIIETCLLKVESFNFQSLKQIGVTLSIDDFCTGYSSLNMLRDLPIHALKIDRSFVQHLSDKPDDTTLIETIISLGKNLKMEVVAEGVETQEQVEILRKLGCNWAQGYFFARPLNVEKATKFLMENKE</sequence>
<dbReference type="Pfam" id="PF00563">
    <property type="entry name" value="EAL"/>
    <property type="match status" value="1"/>
</dbReference>
<dbReference type="AlphaFoldDB" id="A0A1U7II90"/>
<dbReference type="SUPFAM" id="SSF141868">
    <property type="entry name" value="EAL domain-like"/>
    <property type="match status" value="1"/>
</dbReference>
<dbReference type="Gene3D" id="3.30.70.270">
    <property type="match status" value="1"/>
</dbReference>
<dbReference type="SMART" id="SM00052">
    <property type="entry name" value="EAL"/>
    <property type="match status" value="1"/>
</dbReference>
<dbReference type="InterPro" id="IPR052155">
    <property type="entry name" value="Biofilm_reg_signaling"/>
</dbReference>
<proteinExistence type="predicted"/>
<dbReference type="PANTHER" id="PTHR44757">
    <property type="entry name" value="DIGUANYLATE CYCLASE DGCP"/>
    <property type="match status" value="1"/>
</dbReference>
<gene>
    <name evidence="5" type="ORF">NIES2119_15790</name>
</gene>
<reference evidence="5 6" key="1">
    <citation type="submission" date="2016-11" db="EMBL/GenBank/DDBJ databases">
        <title>Draft Genome Sequences of Nine Cyanobacterial Strains from Diverse Habitats.</title>
        <authorList>
            <person name="Zhu T."/>
            <person name="Hou S."/>
            <person name="Lu X."/>
            <person name="Hess W.R."/>
        </authorList>
    </citation>
    <scope>NUCLEOTIDE SEQUENCE [LARGE SCALE GENOMIC DNA]</scope>
    <source>
        <strain evidence="5 6">IAM M-71</strain>
    </source>
</reference>
<name>A0A1U7II90_9CYAN</name>
<evidence type="ECO:0000256" key="1">
    <source>
        <dbReference type="PROSITE-ProRule" id="PRU00169"/>
    </source>
</evidence>
<dbReference type="InterPro" id="IPR001633">
    <property type="entry name" value="EAL_dom"/>
</dbReference>
<feature type="domain" description="Response regulatory" evidence="2">
    <location>
        <begin position="10"/>
        <end position="126"/>
    </location>
</feature>
<evidence type="ECO:0000259" key="2">
    <source>
        <dbReference type="PROSITE" id="PS50110"/>
    </source>
</evidence>
<evidence type="ECO:0000259" key="4">
    <source>
        <dbReference type="PROSITE" id="PS50887"/>
    </source>
</evidence>
<evidence type="ECO:0000313" key="5">
    <source>
        <dbReference type="EMBL" id="OKH36879.1"/>
    </source>
</evidence>
<dbReference type="Pfam" id="PF00072">
    <property type="entry name" value="Response_reg"/>
    <property type="match status" value="1"/>
</dbReference>
<dbReference type="PANTHER" id="PTHR44757:SF2">
    <property type="entry name" value="BIOFILM ARCHITECTURE MAINTENANCE PROTEIN MBAA"/>
    <property type="match status" value="1"/>
</dbReference>
<dbReference type="Pfam" id="PF00990">
    <property type="entry name" value="GGDEF"/>
    <property type="match status" value="1"/>
</dbReference>
<dbReference type="Gene3D" id="3.20.20.450">
    <property type="entry name" value="EAL domain"/>
    <property type="match status" value="1"/>
</dbReference>
<dbReference type="STRING" id="454136.NIES2119_15790"/>
<accession>A0A1U7II90</accession>
<dbReference type="SMART" id="SM00267">
    <property type="entry name" value="GGDEF"/>
    <property type="match status" value="1"/>
</dbReference>
<dbReference type="InterPro" id="IPR000160">
    <property type="entry name" value="GGDEF_dom"/>
</dbReference>
<dbReference type="InterPro" id="IPR035919">
    <property type="entry name" value="EAL_sf"/>
</dbReference>
<dbReference type="PROSITE" id="PS50110">
    <property type="entry name" value="RESPONSE_REGULATORY"/>
    <property type="match status" value="1"/>
</dbReference>
<dbReference type="PROSITE" id="PS50887">
    <property type="entry name" value="GGDEF"/>
    <property type="match status" value="1"/>
</dbReference>
<dbReference type="InterPro" id="IPR029787">
    <property type="entry name" value="Nucleotide_cyclase"/>
</dbReference>
<protein>
    <submittedName>
        <fullName evidence="5">GGDEF domain-containing response regulator</fullName>
    </submittedName>
</protein>
<dbReference type="InterPro" id="IPR043128">
    <property type="entry name" value="Rev_trsase/Diguanyl_cyclase"/>
</dbReference>
<dbReference type="InterPro" id="IPR011006">
    <property type="entry name" value="CheY-like_superfamily"/>
</dbReference>
<comment type="caution">
    <text evidence="5">The sequence shown here is derived from an EMBL/GenBank/DDBJ whole genome shotgun (WGS) entry which is preliminary data.</text>
</comment>
<feature type="domain" description="EAL" evidence="3">
    <location>
        <begin position="356"/>
        <end position="614"/>
    </location>
</feature>
<dbReference type="CDD" id="cd01949">
    <property type="entry name" value="GGDEF"/>
    <property type="match status" value="1"/>
</dbReference>
<evidence type="ECO:0000313" key="6">
    <source>
        <dbReference type="Proteomes" id="UP000185860"/>
    </source>
</evidence>
<dbReference type="PROSITE" id="PS50883">
    <property type="entry name" value="EAL"/>
    <property type="match status" value="1"/>
</dbReference>
<dbReference type="Gene3D" id="3.40.50.2300">
    <property type="match status" value="1"/>
</dbReference>
<dbReference type="CDD" id="cd19920">
    <property type="entry name" value="REC_PA4781-like"/>
    <property type="match status" value="1"/>
</dbReference>
<feature type="modified residue" description="4-aspartylphosphate" evidence="1">
    <location>
        <position position="59"/>
    </location>
</feature>
<dbReference type="GO" id="GO:0000160">
    <property type="term" value="P:phosphorelay signal transduction system"/>
    <property type="evidence" value="ECO:0007669"/>
    <property type="project" value="InterPro"/>
</dbReference>
<dbReference type="InterPro" id="IPR001789">
    <property type="entry name" value="Sig_transdc_resp-reg_receiver"/>
</dbReference>
<dbReference type="CDD" id="cd01948">
    <property type="entry name" value="EAL"/>
    <property type="match status" value="1"/>
</dbReference>
<feature type="domain" description="GGDEF" evidence="4">
    <location>
        <begin position="218"/>
        <end position="347"/>
    </location>
</feature>
<keyword evidence="1" id="KW-0597">Phosphoprotein</keyword>
<dbReference type="SUPFAM" id="SSF52172">
    <property type="entry name" value="CheY-like"/>
    <property type="match status" value="1"/>
</dbReference>
<organism evidence="5 6">
    <name type="scientific">[Phormidium ambiguum] IAM M-71</name>
    <dbReference type="NCBI Taxonomy" id="454136"/>
    <lineage>
        <taxon>Bacteria</taxon>
        <taxon>Bacillati</taxon>
        <taxon>Cyanobacteriota</taxon>
        <taxon>Cyanophyceae</taxon>
        <taxon>Oscillatoriophycideae</taxon>
        <taxon>Aerosakkonematales</taxon>
        <taxon>Aerosakkonemataceae</taxon>
        <taxon>Floridanema</taxon>
    </lineage>
</organism>
<dbReference type="EMBL" id="MRCE01000014">
    <property type="protein sequence ID" value="OKH36879.1"/>
    <property type="molecule type" value="Genomic_DNA"/>
</dbReference>
<evidence type="ECO:0000259" key="3">
    <source>
        <dbReference type="PROSITE" id="PS50883"/>
    </source>
</evidence>
<dbReference type="Proteomes" id="UP000185860">
    <property type="component" value="Unassembled WGS sequence"/>
</dbReference>
<dbReference type="SMART" id="SM00448">
    <property type="entry name" value="REC"/>
    <property type="match status" value="1"/>
</dbReference>
<dbReference type="SUPFAM" id="SSF55073">
    <property type="entry name" value="Nucleotide cyclase"/>
    <property type="match status" value="1"/>
</dbReference>